<dbReference type="Pfam" id="PF00733">
    <property type="entry name" value="Asn_synthase"/>
    <property type="match status" value="1"/>
</dbReference>
<dbReference type="PANTHER" id="PTHR43284:SF1">
    <property type="entry name" value="ASPARAGINE SYNTHETASE"/>
    <property type="match status" value="1"/>
</dbReference>
<dbReference type="InterPro" id="IPR051786">
    <property type="entry name" value="ASN_synthetase/amidase"/>
</dbReference>
<evidence type="ECO:0000256" key="3">
    <source>
        <dbReference type="ARBA" id="ARBA00022840"/>
    </source>
</evidence>
<accession>A0A3A3A2B5</accession>
<sequence>MGGLAAFLTLRRESGEYAKPLHENLENALDQSLDIIKHRGPDARGQWISDDRHVGLGHVRLSVIDPSPEGNQPFHDSSGGIHAVVNGELYGYEQYRESLSGEFDFKSHNDCEIIIALYKHYGLSFLSHLRGEFALILWDSKREFFFAARDRYGARSLYYTVVNGHLLVATEMKSFLAFGWQPEWCIRSLREHTWQYSSDTFFNGVHKADISFALVKAGFYLISRHFGPVVQEQYWDLEYPDKTILETRTEEEMIAGVKERLVESVRVRLRADAPVGLFLSGGIDSSAIAGIVKHLVQQEGERLGNDTTGDVSRIECFTVQFDKDSGFDESDVAQRTAEWLGVRLNPVQMDEAALAQGLEDVVWYSEAPVADVNGVGRLAMAELAHSKGLKVVLTGEGSDEHFAGYPDYRAESLQESDLSWPPSWFPEREAVWKSITDAADANALIPGMRLSSDTPESTRRMLNYVRFPNSISAAGNLPCASWTDQYQTDNPATALAESLTARALNAIASKWHPMHASTYASIKTFVQSMILRYVGDNVDMAHHIESRMPFYDHRLTEYVNGLPPSLKMKYDRKEQDFREKHILREAVKPFVTEEIYNRRKKPFLGPNRFPEDGPIHQVLKRLLTWENVDQLGFIDWDQVTVLLDKAFKEKDSPSFRTALVVAQFVVLSQRFNVPKAQPADAV</sequence>
<dbReference type="GO" id="GO:0004066">
    <property type="term" value="F:asparagine synthase (glutamine-hydrolyzing) activity"/>
    <property type="evidence" value="ECO:0007669"/>
    <property type="project" value="InterPro"/>
</dbReference>
<dbReference type="InterPro" id="IPR001962">
    <property type="entry name" value="Asn_synthase"/>
</dbReference>
<dbReference type="STRING" id="2070753.A0A3A3A2B5"/>
<dbReference type="EMBL" id="MVGC01000118">
    <property type="protein sequence ID" value="RJE23491.1"/>
    <property type="molecule type" value="Genomic_DNA"/>
</dbReference>
<protein>
    <submittedName>
        <fullName evidence="9">Asparagine synthetase</fullName>
    </submittedName>
</protein>
<dbReference type="GO" id="GO:0006529">
    <property type="term" value="P:asparagine biosynthetic process"/>
    <property type="evidence" value="ECO:0007669"/>
    <property type="project" value="InterPro"/>
</dbReference>
<dbReference type="PANTHER" id="PTHR43284">
    <property type="entry name" value="ASPARAGINE SYNTHETASE (GLUTAMINE-HYDROLYZING)"/>
    <property type="match status" value="1"/>
</dbReference>
<dbReference type="InterPro" id="IPR017932">
    <property type="entry name" value="GATase_2_dom"/>
</dbReference>
<dbReference type="SUPFAM" id="SSF52402">
    <property type="entry name" value="Adenine nucleotide alpha hydrolases-like"/>
    <property type="match status" value="1"/>
</dbReference>
<keyword evidence="10" id="KW-1185">Reference proteome</keyword>
<dbReference type="InterPro" id="IPR029055">
    <property type="entry name" value="Ntn_hydrolases_N"/>
</dbReference>
<evidence type="ECO:0000256" key="1">
    <source>
        <dbReference type="ARBA" id="ARBA00005752"/>
    </source>
</evidence>
<gene>
    <name evidence="9" type="ORF">PHISCL_04160</name>
</gene>
<dbReference type="Gene3D" id="3.40.50.620">
    <property type="entry name" value="HUPs"/>
    <property type="match status" value="2"/>
</dbReference>
<dbReference type="Gene3D" id="3.60.20.10">
    <property type="entry name" value="Glutamine Phosphoribosylpyrophosphate, subunit 1, domain 1"/>
    <property type="match status" value="1"/>
</dbReference>
<dbReference type="GO" id="GO:0005829">
    <property type="term" value="C:cytosol"/>
    <property type="evidence" value="ECO:0007669"/>
    <property type="project" value="TreeGrafter"/>
</dbReference>
<dbReference type="GO" id="GO:0005524">
    <property type="term" value="F:ATP binding"/>
    <property type="evidence" value="ECO:0007669"/>
    <property type="project" value="UniProtKB-KW"/>
</dbReference>
<dbReference type="Proteomes" id="UP000266188">
    <property type="component" value="Unassembled WGS sequence"/>
</dbReference>
<dbReference type="PROSITE" id="PS51278">
    <property type="entry name" value="GATASE_TYPE_2"/>
    <property type="match status" value="1"/>
</dbReference>
<evidence type="ECO:0000256" key="6">
    <source>
        <dbReference type="PIRSR" id="PIRSR001589-2"/>
    </source>
</evidence>
<dbReference type="PIRSF" id="PIRSF001589">
    <property type="entry name" value="Asn_synthetase_glu-h"/>
    <property type="match status" value="1"/>
</dbReference>
<dbReference type="InterPro" id="IPR014729">
    <property type="entry name" value="Rossmann-like_a/b/a_fold"/>
</dbReference>
<dbReference type="SUPFAM" id="SSF56235">
    <property type="entry name" value="N-terminal nucleophile aminohydrolases (Ntn hydrolases)"/>
    <property type="match status" value="1"/>
</dbReference>
<reference evidence="10" key="1">
    <citation type="submission" date="2017-02" db="EMBL/GenBank/DDBJ databases">
        <authorList>
            <person name="Tafer H."/>
            <person name="Lopandic K."/>
        </authorList>
    </citation>
    <scope>NUCLEOTIDE SEQUENCE [LARGE SCALE GENOMIC DNA]</scope>
    <source>
        <strain evidence="10">CBS 366.77</strain>
    </source>
</reference>
<evidence type="ECO:0000256" key="2">
    <source>
        <dbReference type="ARBA" id="ARBA00022741"/>
    </source>
</evidence>
<dbReference type="Pfam" id="PF13537">
    <property type="entry name" value="GATase_7"/>
    <property type="match status" value="1"/>
</dbReference>
<keyword evidence="2 5" id="KW-0547">Nucleotide-binding</keyword>
<dbReference type="CDD" id="cd00712">
    <property type="entry name" value="AsnB"/>
    <property type="match status" value="1"/>
</dbReference>
<evidence type="ECO:0000313" key="10">
    <source>
        <dbReference type="Proteomes" id="UP000266188"/>
    </source>
</evidence>
<dbReference type="CDD" id="cd01991">
    <property type="entry name" value="Asn_synthase_B_C"/>
    <property type="match status" value="1"/>
</dbReference>
<feature type="domain" description="Glutamine amidotransferase type-2" evidence="8">
    <location>
        <begin position="2"/>
        <end position="200"/>
    </location>
</feature>
<comment type="similarity">
    <text evidence="1">Belongs to the asparagine synthetase family.</text>
</comment>
<keyword evidence="3 5" id="KW-0067">ATP-binding</keyword>
<dbReference type="FunFam" id="3.60.20.10:FF:000155">
    <property type="entry name" value="Asparagine synthetase (Eurofung)"/>
    <property type="match status" value="1"/>
</dbReference>
<evidence type="ECO:0000259" key="8">
    <source>
        <dbReference type="PROSITE" id="PS51278"/>
    </source>
</evidence>
<dbReference type="InterPro" id="IPR033738">
    <property type="entry name" value="AsnB_N"/>
</dbReference>
<evidence type="ECO:0000256" key="4">
    <source>
        <dbReference type="ARBA" id="ARBA00022962"/>
    </source>
</evidence>
<dbReference type="NCBIfam" id="TIGR01536">
    <property type="entry name" value="asn_synth_AEB"/>
    <property type="match status" value="1"/>
</dbReference>
<dbReference type="InterPro" id="IPR006426">
    <property type="entry name" value="Asn_synth_AEB"/>
</dbReference>
<proteinExistence type="inferred from homology"/>
<dbReference type="OrthoDB" id="409189at2759"/>
<organism evidence="9 10">
    <name type="scientific">Aspergillus sclerotialis</name>
    <dbReference type="NCBI Taxonomy" id="2070753"/>
    <lineage>
        <taxon>Eukaryota</taxon>
        <taxon>Fungi</taxon>
        <taxon>Dikarya</taxon>
        <taxon>Ascomycota</taxon>
        <taxon>Pezizomycotina</taxon>
        <taxon>Eurotiomycetes</taxon>
        <taxon>Eurotiomycetidae</taxon>
        <taxon>Eurotiales</taxon>
        <taxon>Aspergillaceae</taxon>
        <taxon>Aspergillus</taxon>
        <taxon>Aspergillus subgen. Polypaecilum</taxon>
    </lineage>
</organism>
<keyword evidence="4" id="KW-0315">Glutamine amidotransferase</keyword>
<evidence type="ECO:0000256" key="7">
    <source>
        <dbReference type="PIRSR" id="PIRSR001589-3"/>
    </source>
</evidence>
<dbReference type="AlphaFoldDB" id="A0A3A3A2B5"/>
<evidence type="ECO:0000256" key="5">
    <source>
        <dbReference type="PIRNR" id="PIRNR001589"/>
    </source>
</evidence>
<name>A0A3A3A2B5_9EURO</name>
<evidence type="ECO:0000313" key="9">
    <source>
        <dbReference type="EMBL" id="RJE23491.1"/>
    </source>
</evidence>
<comment type="caution">
    <text evidence="9">The sequence shown here is derived from an EMBL/GenBank/DDBJ whole genome shotgun (WGS) entry which is preliminary data.</text>
</comment>
<feature type="binding site" evidence="6">
    <location>
        <position position="319"/>
    </location>
    <ligand>
        <name>ATP</name>
        <dbReference type="ChEBI" id="CHEBI:30616"/>
    </ligand>
</feature>
<feature type="site" description="Important for beta-aspartyl-AMP intermediate formation" evidence="7">
    <location>
        <position position="396"/>
    </location>
</feature>
<feature type="binding site" evidence="6">
    <location>
        <position position="110"/>
    </location>
    <ligand>
        <name>L-glutamine</name>
        <dbReference type="ChEBI" id="CHEBI:58359"/>
    </ligand>
</feature>